<dbReference type="PROSITE" id="PS01050">
    <property type="entry name" value="YJEF_C_2"/>
    <property type="match status" value="1"/>
</dbReference>
<comment type="catalytic activity">
    <reaction evidence="1 18 19">
        <text>(6R)-NADHX = (6S)-NADHX</text>
        <dbReference type="Rhea" id="RHEA:32215"/>
        <dbReference type="ChEBI" id="CHEBI:64074"/>
        <dbReference type="ChEBI" id="CHEBI:64075"/>
        <dbReference type="EC" id="5.1.99.6"/>
    </reaction>
</comment>
<dbReference type="PANTHER" id="PTHR12592:SF0">
    <property type="entry name" value="ATP-DEPENDENT (S)-NAD(P)H-HYDRATE DEHYDRATASE"/>
    <property type="match status" value="1"/>
</dbReference>
<dbReference type="HAMAP" id="MF_01966">
    <property type="entry name" value="NADHX_epimerase"/>
    <property type="match status" value="1"/>
</dbReference>
<dbReference type="InterPro" id="IPR000631">
    <property type="entry name" value="CARKD"/>
</dbReference>
<dbReference type="NCBIfam" id="TIGR00196">
    <property type="entry name" value="yjeF_cterm"/>
    <property type="match status" value="1"/>
</dbReference>
<feature type="binding site" evidence="17">
    <location>
        <position position="448"/>
    </location>
    <ligand>
        <name>AMP</name>
        <dbReference type="ChEBI" id="CHEBI:456215"/>
    </ligand>
</feature>
<name>A0AAV4LEJ4_9BACL</name>
<dbReference type="HAMAP" id="MF_01965">
    <property type="entry name" value="NADHX_dehydratase"/>
    <property type="match status" value="1"/>
</dbReference>
<keyword evidence="23" id="KW-1185">Reference proteome</keyword>
<keyword evidence="5 18" id="KW-0479">Metal-binding</keyword>
<keyword evidence="10 17" id="KW-0520">NAD</keyword>
<feature type="domain" description="YjeF N-terminal" evidence="21">
    <location>
        <begin position="9"/>
        <end position="215"/>
    </location>
</feature>
<comment type="similarity">
    <text evidence="3 19">In the N-terminal section; belongs to the NnrE/AIBP family.</text>
</comment>
<evidence type="ECO:0000259" key="21">
    <source>
        <dbReference type="PROSITE" id="PS51385"/>
    </source>
</evidence>
<dbReference type="PIRSF" id="PIRSF017184">
    <property type="entry name" value="Nnr"/>
    <property type="match status" value="1"/>
</dbReference>
<accession>A0AAV4LEJ4</accession>
<dbReference type="InterPro" id="IPR030677">
    <property type="entry name" value="Nnr"/>
</dbReference>
<feature type="domain" description="YjeF C-terminal" evidence="20">
    <location>
        <begin position="224"/>
        <end position="508"/>
    </location>
</feature>
<dbReference type="NCBIfam" id="TIGR00197">
    <property type="entry name" value="yjeF_nterm"/>
    <property type="match status" value="1"/>
</dbReference>
<comment type="subunit">
    <text evidence="17">Homotetramer.</text>
</comment>
<evidence type="ECO:0000256" key="2">
    <source>
        <dbReference type="ARBA" id="ARBA00000909"/>
    </source>
</evidence>
<gene>
    <name evidence="22" type="primary">nnr</name>
    <name evidence="17" type="synonym">nnrD</name>
    <name evidence="18" type="synonym">nnrE</name>
    <name evidence="22" type="ORF">DNHGIG_17890</name>
</gene>
<keyword evidence="8 17" id="KW-0521">NADP</keyword>
<evidence type="ECO:0000256" key="12">
    <source>
        <dbReference type="ARBA" id="ARBA00023239"/>
    </source>
</evidence>
<comment type="cofactor">
    <cofactor evidence="18 19">
        <name>K(+)</name>
        <dbReference type="ChEBI" id="CHEBI:29103"/>
    </cofactor>
    <text evidence="18 19">Binds 1 potassium ion per subunit.</text>
</comment>
<comment type="catalytic activity">
    <reaction evidence="2 18 19">
        <text>(6R)-NADPHX = (6S)-NADPHX</text>
        <dbReference type="Rhea" id="RHEA:32227"/>
        <dbReference type="ChEBI" id="CHEBI:64076"/>
        <dbReference type="ChEBI" id="CHEBI:64077"/>
        <dbReference type="EC" id="5.1.99.6"/>
    </reaction>
</comment>
<comment type="function">
    <text evidence="14 19">Bifunctional enzyme that catalyzes the epimerization of the S- and R-forms of NAD(P)HX and the dehydration of the S-form of NAD(P)HX at the expense of ADP, which is converted to AMP. This allows the repair of both epimers of NAD(P)HX, a damaged form of NAD(P)H that is a result of enzymatic or heat-dependent hydration.</text>
</comment>
<keyword evidence="11 18" id="KW-0413">Isomerase</keyword>
<dbReference type="EC" id="5.1.99.6" evidence="19"/>
<keyword evidence="6 17" id="KW-0547">Nucleotide-binding</keyword>
<reference evidence="22" key="1">
    <citation type="journal article" date="2023" name="Int. J. Syst. Evol. Microbiol.">
        <title>Collibacillus ludicampi gen. nov., sp. nov., a new soil bacterium of the family Alicyclobacillaceae.</title>
        <authorList>
            <person name="Jojima T."/>
            <person name="Ioku Y."/>
            <person name="Fukuta Y."/>
            <person name="Shirasaka N."/>
            <person name="Matsumura Y."/>
            <person name="Mori M."/>
        </authorList>
    </citation>
    <scope>NUCLEOTIDE SEQUENCE</scope>
    <source>
        <strain evidence="22">TP075</strain>
    </source>
</reference>
<evidence type="ECO:0000256" key="8">
    <source>
        <dbReference type="ARBA" id="ARBA00022857"/>
    </source>
</evidence>
<evidence type="ECO:0000256" key="14">
    <source>
        <dbReference type="ARBA" id="ARBA00025153"/>
    </source>
</evidence>
<feature type="binding site" evidence="18">
    <location>
        <position position="125"/>
    </location>
    <ligand>
        <name>K(+)</name>
        <dbReference type="ChEBI" id="CHEBI:29103"/>
    </ligand>
</feature>
<evidence type="ECO:0000313" key="23">
    <source>
        <dbReference type="Proteomes" id="UP001057291"/>
    </source>
</evidence>
<comment type="similarity">
    <text evidence="17">Belongs to the NnrD/CARKD family.</text>
</comment>
<keyword evidence="7 17" id="KW-0067">ATP-binding</keyword>
<feature type="binding site" evidence="17">
    <location>
        <position position="449"/>
    </location>
    <ligand>
        <name>(6S)-NADPHX</name>
        <dbReference type="ChEBI" id="CHEBI:64076"/>
    </ligand>
</feature>
<dbReference type="CDD" id="cd01171">
    <property type="entry name" value="YXKO-related"/>
    <property type="match status" value="1"/>
</dbReference>
<evidence type="ECO:0000256" key="9">
    <source>
        <dbReference type="ARBA" id="ARBA00022958"/>
    </source>
</evidence>
<dbReference type="PROSITE" id="PS51385">
    <property type="entry name" value="YJEF_N"/>
    <property type="match status" value="1"/>
</dbReference>
<evidence type="ECO:0000256" key="7">
    <source>
        <dbReference type="ARBA" id="ARBA00022840"/>
    </source>
</evidence>
<dbReference type="SUPFAM" id="SSF53613">
    <property type="entry name" value="Ribokinase-like"/>
    <property type="match status" value="1"/>
</dbReference>
<comment type="function">
    <text evidence="18">Catalyzes the epimerization of the S- and R-forms of NAD(P)HX, a damaged form of NAD(P)H that is a result of enzymatic or heat-dependent hydration. This is a prerequisite for the S-specific NAD(P)H-hydrate dehydratase to allow the repair of both epimers of NAD(P)HX.</text>
</comment>
<feature type="binding site" evidence="18">
    <location>
        <position position="140"/>
    </location>
    <ligand>
        <name>(6S)-NADPHX</name>
        <dbReference type="ChEBI" id="CHEBI:64076"/>
    </ligand>
</feature>
<dbReference type="InterPro" id="IPR017953">
    <property type="entry name" value="Carbohydrate_kinase_pred_CS"/>
</dbReference>
<dbReference type="GO" id="GO:0110051">
    <property type="term" value="P:metabolite repair"/>
    <property type="evidence" value="ECO:0007669"/>
    <property type="project" value="TreeGrafter"/>
</dbReference>
<evidence type="ECO:0000256" key="18">
    <source>
        <dbReference type="HAMAP-Rule" id="MF_01966"/>
    </source>
</evidence>
<feature type="binding site" evidence="17">
    <location>
        <begin position="419"/>
        <end position="423"/>
    </location>
    <ligand>
        <name>AMP</name>
        <dbReference type="ChEBI" id="CHEBI:456215"/>
    </ligand>
</feature>
<feature type="binding site" evidence="17">
    <location>
        <position position="260"/>
    </location>
    <ligand>
        <name>(6S)-NADPHX</name>
        <dbReference type="ChEBI" id="CHEBI:64076"/>
    </ligand>
</feature>
<evidence type="ECO:0000256" key="5">
    <source>
        <dbReference type="ARBA" id="ARBA00022723"/>
    </source>
</evidence>
<evidence type="ECO:0000256" key="17">
    <source>
        <dbReference type="HAMAP-Rule" id="MF_01965"/>
    </source>
</evidence>
<organism evidence="22 23">
    <name type="scientific">Collibacillus ludicampi</name>
    <dbReference type="NCBI Taxonomy" id="2771369"/>
    <lineage>
        <taxon>Bacteria</taxon>
        <taxon>Bacillati</taxon>
        <taxon>Bacillota</taxon>
        <taxon>Bacilli</taxon>
        <taxon>Bacillales</taxon>
        <taxon>Alicyclobacillaceae</taxon>
        <taxon>Collibacillus</taxon>
    </lineage>
</organism>
<feature type="binding site" evidence="17">
    <location>
        <position position="331"/>
    </location>
    <ligand>
        <name>(6S)-NADPHX</name>
        <dbReference type="ChEBI" id="CHEBI:64076"/>
    </ligand>
</feature>
<evidence type="ECO:0000256" key="13">
    <source>
        <dbReference type="ARBA" id="ARBA00023268"/>
    </source>
</evidence>
<feature type="binding site" evidence="18">
    <location>
        <begin position="129"/>
        <end position="135"/>
    </location>
    <ligand>
        <name>(6S)-NADPHX</name>
        <dbReference type="ChEBI" id="CHEBI:64076"/>
    </ligand>
</feature>
<evidence type="ECO:0000256" key="19">
    <source>
        <dbReference type="PIRNR" id="PIRNR017184"/>
    </source>
</evidence>
<keyword evidence="13" id="KW-0511">Multifunctional enzyme</keyword>
<feature type="binding site" evidence="18">
    <location>
        <begin position="57"/>
        <end position="61"/>
    </location>
    <ligand>
        <name>(6S)-NADPHX</name>
        <dbReference type="ChEBI" id="CHEBI:64076"/>
    </ligand>
</feature>
<evidence type="ECO:0000313" key="22">
    <source>
        <dbReference type="EMBL" id="GIM46240.1"/>
    </source>
</evidence>
<dbReference type="PANTHER" id="PTHR12592">
    <property type="entry name" value="ATP-DEPENDENT (S)-NAD(P)H-HYDRATE DEHYDRATASE FAMILY MEMBER"/>
    <property type="match status" value="1"/>
</dbReference>
<dbReference type="GO" id="GO:0052856">
    <property type="term" value="F:NAD(P)HX epimerase activity"/>
    <property type="evidence" value="ECO:0007669"/>
    <property type="project" value="UniProtKB-UniRule"/>
</dbReference>
<comment type="function">
    <text evidence="17">Catalyzes the dehydration of the S-form of NAD(P)HX at the expense of ADP, which is converted to AMP. Together with NAD(P)HX epimerase, which catalyzes the epimerization of the S- and R-forms, the enzyme allows the repair of both epimers of NAD(P)HX, a damaged form of NAD(P)H that is a result of enzymatic or heat-dependent hydration.</text>
</comment>
<dbReference type="Pfam" id="PF01256">
    <property type="entry name" value="Carb_kinase"/>
    <property type="match status" value="1"/>
</dbReference>
<evidence type="ECO:0000256" key="11">
    <source>
        <dbReference type="ARBA" id="ARBA00023235"/>
    </source>
</evidence>
<comment type="cofactor">
    <cofactor evidence="17">
        <name>Mg(2+)</name>
        <dbReference type="ChEBI" id="CHEBI:18420"/>
    </cofactor>
</comment>
<dbReference type="Pfam" id="PF03853">
    <property type="entry name" value="YjeF_N"/>
    <property type="match status" value="1"/>
</dbReference>
<dbReference type="GO" id="GO:0046496">
    <property type="term" value="P:nicotinamide nucleotide metabolic process"/>
    <property type="evidence" value="ECO:0007669"/>
    <property type="project" value="UniProtKB-UniRule"/>
</dbReference>
<dbReference type="InterPro" id="IPR004443">
    <property type="entry name" value="YjeF_N_dom"/>
</dbReference>
<evidence type="ECO:0000256" key="3">
    <source>
        <dbReference type="ARBA" id="ARBA00006001"/>
    </source>
</evidence>
<protein>
    <recommendedName>
        <fullName evidence="19">Bifunctional NAD(P)H-hydrate repair enzyme</fullName>
    </recommendedName>
    <alternativeName>
        <fullName evidence="19">Nicotinamide nucleotide repair protein</fullName>
    </alternativeName>
    <domain>
        <recommendedName>
            <fullName evidence="19">ADP-dependent (S)-NAD(P)H-hydrate dehydratase</fullName>
            <ecNumber evidence="19">4.2.1.136</ecNumber>
        </recommendedName>
        <alternativeName>
            <fullName evidence="19">ADP-dependent NAD(P)HX dehydratase</fullName>
        </alternativeName>
    </domain>
    <domain>
        <recommendedName>
            <fullName evidence="19">NAD(P)H-hydrate epimerase</fullName>
            <ecNumber evidence="19">5.1.99.6</ecNumber>
        </recommendedName>
    </domain>
</protein>
<keyword evidence="9 18" id="KW-0630">Potassium</keyword>
<evidence type="ECO:0000256" key="1">
    <source>
        <dbReference type="ARBA" id="ARBA00000013"/>
    </source>
</evidence>
<dbReference type="Proteomes" id="UP001057291">
    <property type="component" value="Unassembled WGS sequence"/>
</dbReference>
<dbReference type="GO" id="GO:0046872">
    <property type="term" value="F:metal ion binding"/>
    <property type="evidence" value="ECO:0007669"/>
    <property type="project" value="UniProtKB-UniRule"/>
</dbReference>
<dbReference type="RefSeq" id="WP_282199368.1">
    <property type="nucleotide sequence ID" value="NZ_BOQE01000001.1"/>
</dbReference>
<evidence type="ECO:0000256" key="6">
    <source>
        <dbReference type="ARBA" id="ARBA00022741"/>
    </source>
</evidence>
<evidence type="ECO:0000256" key="16">
    <source>
        <dbReference type="ARBA" id="ARBA00049209"/>
    </source>
</evidence>
<evidence type="ECO:0000259" key="20">
    <source>
        <dbReference type="PROSITE" id="PS51383"/>
    </source>
</evidence>
<feature type="binding site" evidence="18">
    <location>
        <position position="158"/>
    </location>
    <ligand>
        <name>(6S)-NADPHX</name>
        <dbReference type="ChEBI" id="CHEBI:64076"/>
    </ligand>
</feature>
<keyword evidence="12 17" id="KW-0456">Lyase</keyword>
<evidence type="ECO:0000256" key="4">
    <source>
        <dbReference type="ARBA" id="ARBA00009524"/>
    </source>
</evidence>
<dbReference type="InterPro" id="IPR036652">
    <property type="entry name" value="YjeF_N_dom_sf"/>
</dbReference>
<feature type="binding site" evidence="17">
    <location>
        <position position="382"/>
    </location>
    <ligand>
        <name>(6S)-NADPHX</name>
        <dbReference type="ChEBI" id="CHEBI:64076"/>
    </ligand>
</feature>
<comment type="similarity">
    <text evidence="4 19">In the C-terminal section; belongs to the NnrD/CARKD family.</text>
</comment>
<evidence type="ECO:0000256" key="10">
    <source>
        <dbReference type="ARBA" id="ARBA00023027"/>
    </source>
</evidence>
<comment type="caution">
    <text evidence="22">The sequence shown here is derived from an EMBL/GenBank/DDBJ whole genome shotgun (WGS) entry which is preliminary data.</text>
</comment>
<feature type="binding site" evidence="18">
    <location>
        <position position="58"/>
    </location>
    <ligand>
        <name>K(+)</name>
        <dbReference type="ChEBI" id="CHEBI:29103"/>
    </ligand>
</feature>
<dbReference type="PROSITE" id="PS51383">
    <property type="entry name" value="YJEF_C_3"/>
    <property type="match status" value="1"/>
</dbReference>
<dbReference type="Gene3D" id="3.40.50.10260">
    <property type="entry name" value="YjeF N-terminal domain"/>
    <property type="match status" value="1"/>
</dbReference>
<comment type="catalytic activity">
    <reaction evidence="15 17 19">
        <text>(6S)-NADHX + ADP = AMP + phosphate + NADH + H(+)</text>
        <dbReference type="Rhea" id="RHEA:32223"/>
        <dbReference type="ChEBI" id="CHEBI:15378"/>
        <dbReference type="ChEBI" id="CHEBI:43474"/>
        <dbReference type="ChEBI" id="CHEBI:57945"/>
        <dbReference type="ChEBI" id="CHEBI:64074"/>
        <dbReference type="ChEBI" id="CHEBI:456215"/>
        <dbReference type="ChEBI" id="CHEBI:456216"/>
        <dbReference type="EC" id="4.2.1.136"/>
    </reaction>
</comment>
<dbReference type="GO" id="GO:0005524">
    <property type="term" value="F:ATP binding"/>
    <property type="evidence" value="ECO:0007669"/>
    <property type="project" value="UniProtKB-UniRule"/>
</dbReference>
<feature type="binding site" evidence="18">
    <location>
        <position position="161"/>
    </location>
    <ligand>
        <name>K(+)</name>
        <dbReference type="ChEBI" id="CHEBI:29103"/>
    </ligand>
</feature>
<evidence type="ECO:0000256" key="15">
    <source>
        <dbReference type="ARBA" id="ARBA00048238"/>
    </source>
</evidence>
<sequence length="514" mass="54750">MFIVTSQEMKSIDAFTIESLGLPARVLMENAGYAVARVIESRYPKGTRVLILAGKGNNGGDGLVAARHLADAGYPVHVILAVAAASLSGEAAFQYERIQRFGISSSMYDPFTFHRELSRSELIVDALLGTGTKGSPRHPYDEMIVAANESRKPIVAVDIPSGLDADNGHVSQPCIRATCTVSLAFLKRGLVSQPGAEYAGECVVERIGIPHWAAERHGVKTRLLTEMEIAGLMRPRHPSGHKGTYGHVMLVGSCRRMVGAGLLAAHAAVRTGAGLVTLGVPASALPAAAGRVLEVMLTPLPDNGTGEYYADMAEEILLAAEDKDVLAVGPGLGRFAGGETFLRKIIREWPKPLILDADALYLLAQDVTMLRERTDPTILTPHPGEMARLLGCSIADVQMARIDHARTFATTYQVTLVLKGNYTVIAHKTGDVAINPTGNPGMATGGTGDVLTGMIASLVAQGYDPYEASCLAVYLHGATGDRLAEKIGQQALAAGDLIEEIGPTWIEIERKRLF</sequence>
<dbReference type="GO" id="GO:0052855">
    <property type="term" value="F:ADP-dependent NAD(P)H-hydrate dehydratase activity"/>
    <property type="evidence" value="ECO:0007669"/>
    <property type="project" value="UniProtKB-UniRule"/>
</dbReference>
<dbReference type="InterPro" id="IPR029056">
    <property type="entry name" value="Ribokinase-like"/>
</dbReference>
<dbReference type="SUPFAM" id="SSF64153">
    <property type="entry name" value="YjeF N-terminal domain-like"/>
    <property type="match status" value="1"/>
</dbReference>
<comment type="catalytic activity">
    <reaction evidence="16 17 19">
        <text>(6S)-NADPHX + ADP = AMP + phosphate + NADPH + H(+)</text>
        <dbReference type="Rhea" id="RHEA:32235"/>
        <dbReference type="ChEBI" id="CHEBI:15378"/>
        <dbReference type="ChEBI" id="CHEBI:43474"/>
        <dbReference type="ChEBI" id="CHEBI:57783"/>
        <dbReference type="ChEBI" id="CHEBI:64076"/>
        <dbReference type="ChEBI" id="CHEBI:456215"/>
        <dbReference type="ChEBI" id="CHEBI:456216"/>
        <dbReference type="EC" id="4.2.1.136"/>
    </reaction>
</comment>
<dbReference type="AlphaFoldDB" id="A0AAV4LEJ4"/>
<dbReference type="Gene3D" id="3.40.1190.20">
    <property type="match status" value="1"/>
</dbReference>
<dbReference type="EC" id="4.2.1.136" evidence="19"/>
<comment type="similarity">
    <text evidence="18">Belongs to the NnrE/AIBP family.</text>
</comment>
<proteinExistence type="inferred from homology"/>
<dbReference type="EMBL" id="BOQE01000001">
    <property type="protein sequence ID" value="GIM46240.1"/>
    <property type="molecule type" value="Genomic_DNA"/>
</dbReference>